<evidence type="ECO:0000256" key="1">
    <source>
        <dbReference type="SAM" id="MobiDB-lite"/>
    </source>
</evidence>
<feature type="region of interest" description="Disordered" evidence="1">
    <location>
        <begin position="50"/>
        <end position="71"/>
    </location>
</feature>
<gene>
    <name evidence="2" type="ORF">Cco03nite_83150</name>
</gene>
<sequence>MSQKKVEVRLPDGSVRAADLGPDVDLDIEDVRDSRGERVTEEYVEAAIKSARRGRPSIAGEEGDSPRVQFRVPTRLLDRARARAAAEGKTVSQLAREAFEEKLAA</sequence>
<evidence type="ECO:0000313" key="2">
    <source>
        <dbReference type="EMBL" id="GIG11615.1"/>
    </source>
</evidence>
<name>A0A8J3L347_9ACTN</name>
<evidence type="ECO:0000313" key="3">
    <source>
        <dbReference type="Proteomes" id="UP000630887"/>
    </source>
</evidence>
<accession>A0A8J3L347</accession>
<keyword evidence="3" id="KW-1185">Reference proteome</keyword>
<dbReference type="Proteomes" id="UP000630887">
    <property type="component" value="Unassembled WGS sequence"/>
</dbReference>
<dbReference type="SUPFAM" id="SSF47598">
    <property type="entry name" value="Ribbon-helix-helix"/>
    <property type="match status" value="1"/>
</dbReference>
<comment type="caution">
    <text evidence="2">The sequence shown here is derived from an EMBL/GenBank/DDBJ whole genome shotgun (WGS) entry which is preliminary data.</text>
</comment>
<dbReference type="RefSeq" id="WP_203699564.1">
    <property type="nucleotide sequence ID" value="NZ_BAAALC010000008.1"/>
</dbReference>
<dbReference type="AlphaFoldDB" id="A0A8J3L347"/>
<dbReference type="GO" id="GO:0006355">
    <property type="term" value="P:regulation of DNA-templated transcription"/>
    <property type="evidence" value="ECO:0007669"/>
    <property type="project" value="InterPro"/>
</dbReference>
<dbReference type="InterPro" id="IPR010985">
    <property type="entry name" value="Ribbon_hlx_hlx"/>
</dbReference>
<reference evidence="2 3" key="1">
    <citation type="submission" date="2021-01" db="EMBL/GenBank/DDBJ databases">
        <title>Whole genome shotgun sequence of Catellatospora coxensis NBRC 107359.</title>
        <authorList>
            <person name="Komaki H."/>
            <person name="Tamura T."/>
        </authorList>
    </citation>
    <scope>NUCLEOTIDE SEQUENCE [LARGE SCALE GENOMIC DNA]</scope>
    <source>
        <strain evidence="2 3">NBRC 107359</strain>
    </source>
</reference>
<dbReference type="EMBL" id="BONI01000161">
    <property type="protein sequence ID" value="GIG11615.1"/>
    <property type="molecule type" value="Genomic_DNA"/>
</dbReference>
<evidence type="ECO:0008006" key="4">
    <source>
        <dbReference type="Google" id="ProtNLM"/>
    </source>
</evidence>
<organism evidence="2 3">
    <name type="scientific">Catellatospora coxensis</name>
    <dbReference type="NCBI Taxonomy" id="310354"/>
    <lineage>
        <taxon>Bacteria</taxon>
        <taxon>Bacillati</taxon>
        <taxon>Actinomycetota</taxon>
        <taxon>Actinomycetes</taxon>
        <taxon>Micromonosporales</taxon>
        <taxon>Micromonosporaceae</taxon>
        <taxon>Catellatospora</taxon>
    </lineage>
</organism>
<protein>
    <recommendedName>
        <fullName evidence="4">Ribbon-helix-helix CopG family protein</fullName>
    </recommendedName>
</protein>
<proteinExistence type="predicted"/>